<feature type="non-terminal residue" evidence="2">
    <location>
        <position position="1"/>
    </location>
</feature>
<organism evidence="2 3">
    <name type="scientific">Nephila pilipes</name>
    <name type="common">Giant wood spider</name>
    <name type="synonym">Nephila maculata</name>
    <dbReference type="NCBI Taxonomy" id="299642"/>
    <lineage>
        <taxon>Eukaryota</taxon>
        <taxon>Metazoa</taxon>
        <taxon>Ecdysozoa</taxon>
        <taxon>Arthropoda</taxon>
        <taxon>Chelicerata</taxon>
        <taxon>Arachnida</taxon>
        <taxon>Araneae</taxon>
        <taxon>Araneomorphae</taxon>
        <taxon>Entelegynae</taxon>
        <taxon>Araneoidea</taxon>
        <taxon>Nephilidae</taxon>
        <taxon>Nephila</taxon>
    </lineage>
</organism>
<accession>A0A8X6TY64</accession>
<gene>
    <name evidence="2" type="ORF">NPIL_83981</name>
</gene>
<dbReference type="OrthoDB" id="10665958at2759"/>
<reference evidence="2" key="1">
    <citation type="submission" date="2020-08" db="EMBL/GenBank/DDBJ databases">
        <title>Multicomponent nature underlies the extraordinary mechanical properties of spider dragline silk.</title>
        <authorList>
            <person name="Kono N."/>
            <person name="Nakamura H."/>
            <person name="Mori M."/>
            <person name="Yoshida Y."/>
            <person name="Ohtoshi R."/>
            <person name="Malay A.D."/>
            <person name="Moran D.A.P."/>
            <person name="Tomita M."/>
            <person name="Numata K."/>
            <person name="Arakawa K."/>
        </authorList>
    </citation>
    <scope>NUCLEOTIDE SEQUENCE</scope>
</reference>
<keyword evidence="3" id="KW-1185">Reference proteome</keyword>
<dbReference type="AlphaFoldDB" id="A0A8X6TY64"/>
<dbReference type="Proteomes" id="UP000887013">
    <property type="component" value="Unassembled WGS sequence"/>
</dbReference>
<proteinExistence type="predicted"/>
<evidence type="ECO:0000256" key="1">
    <source>
        <dbReference type="SAM" id="MobiDB-lite"/>
    </source>
</evidence>
<name>A0A8X6TY64_NEPPI</name>
<evidence type="ECO:0000313" key="2">
    <source>
        <dbReference type="EMBL" id="GFT62614.1"/>
    </source>
</evidence>
<comment type="caution">
    <text evidence="2">The sequence shown here is derived from an EMBL/GenBank/DDBJ whole genome shotgun (WGS) entry which is preliminary data.</text>
</comment>
<protein>
    <submittedName>
        <fullName evidence="2">Uncharacterized protein</fullName>
    </submittedName>
</protein>
<evidence type="ECO:0000313" key="3">
    <source>
        <dbReference type="Proteomes" id="UP000887013"/>
    </source>
</evidence>
<feature type="region of interest" description="Disordered" evidence="1">
    <location>
        <begin position="1"/>
        <end position="31"/>
    </location>
</feature>
<dbReference type="EMBL" id="BMAW01114645">
    <property type="protein sequence ID" value="GFT62614.1"/>
    <property type="molecule type" value="Genomic_DNA"/>
</dbReference>
<sequence length="90" mass="9239">GSTSSDASSGTIGTVSTDTSASTTISPKNSTPLDITIDVGIYFNLPDNISDTTESLPELLMDGLSIVVKNVLSDGETLTANETSDPSNSR</sequence>